<evidence type="ECO:0000313" key="6">
    <source>
        <dbReference type="Proteomes" id="UP001442494"/>
    </source>
</evidence>
<dbReference type="Pfam" id="PF07176">
    <property type="entry name" value="DUF1400"/>
    <property type="match status" value="1"/>
</dbReference>
<dbReference type="Proteomes" id="UP001442494">
    <property type="component" value="Unassembled WGS sequence"/>
</dbReference>
<accession>A0ABV0JRD5</accession>
<dbReference type="EMBL" id="JAMPKK010000035">
    <property type="protein sequence ID" value="MEP0865995.1"/>
    <property type="molecule type" value="Genomic_DNA"/>
</dbReference>
<keyword evidence="2" id="KW-0442">Lipid degradation</keyword>
<dbReference type="PANTHER" id="PTHR10272:SF13">
    <property type="entry name" value="POLY(ETHYLENE TEREPHTHALATE) HYDROLASE"/>
    <property type="match status" value="1"/>
</dbReference>
<evidence type="ECO:0000256" key="3">
    <source>
        <dbReference type="ARBA" id="ARBA00023098"/>
    </source>
</evidence>
<comment type="caution">
    <text evidence="5">The sequence shown here is derived from an EMBL/GenBank/DDBJ whole genome shotgun (WGS) entry which is preliminary data.</text>
</comment>
<evidence type="ECO:0000313" key="5">
    <source>
        <dbReference type="EMBL" id="MEP0865995.1"/>
    </source>
</evidence>
<organism evidence="5 6">
    <name type="scientific">Funiculus sociatus GB2-A5</name>
    <dbReference type="NCBI Taxonomy" id="2933946"/>
    <lineage>
        <taxon>Bacteria</taxon>
        <taxon>Bacillati</taxon>
        <taxon>Cyanobacteriota</taxon>
        <taxon>Cyanophyceae</taxon>
        <taxon>Coleofasciculales</taxon>
        <taxon>Coleofasciculaceae</taxon>
        <taxon>Funiculus</taxon>
    </lineage>
</organism>
<proteinExistence type="predicted"/>
<dbReference type="GO" id="GO:0016787">
    <property type="term" value="F:hydrolase activity"/>
    <property type="evidence" value="ECO:0007669"/>
    <property type="project" value="UniProtKB-KW"/>
</dbReference>
<feature type="domain" description="DUF1400" evidence="4">
    <location>
        <begin position="31"/>
        <end position="156"/>
    </location>
</feature>
<name>A0ABV0JRD5_9CYAN</name>
<dbReference type="Gene3D" id="3.40.50.1820">
    <property type="entry name" value="alpha/beta hydrolase"/>
    <property type="match status" value="1"/>
</dbReference>
<evidence type="ECO:0000256" key="2">
    <source>
        <dbReference type="ARBA" id="ARBA00022963"/>
    </source>
</evidence>
<keyword evidence="1 5" id="KW-0378">Hydrolase</keyword>
<dbReference type="Pfam" id="PF03403">
    <property type="entry name" value="PAF-AH_p_II"/>
    <property type="match status" value="1"/>
</dbReference>
<evidence type="ECO:0000256" key="1">
    <source>
        <dbReference type="ARBA" id="ARBA00022801"/>
    </source>
</evidence>
<dbReference type="InterPro" id="IPR010802">
    <property type="entry name" value="DUF1400"/>
</dbReference>
<reference evidence="5 6" key="1">
    <citation type="submission" date="2022-04" db="EMBL/GenBank/DDBJ databases">
        <title>Positive selection, recombination, and allopatry shape intraspecific diversity of widespread and dominant cyanobacteria.</title>
        <authorList>
            <person name="Wei J."/>
            <person name="Shu W."/>
            <person name="Hu C."/>
        </authorList>
    </citation>
    <scope>NUCLEOTIDE SEQUENCE [LARGE SCALE GENOMIC DNA]</scope>
    <source>
        <strain evidence="5 6">GB2-A5</strain>
    </source>
</reference>
<dbReference type="PANTHER" id="PTHR10272">
    <property type="entry name" value="PLATELET-ACTIVATING FACTOR ACETYLHYDROLASE"/>
    <property type="match status" value="1"/>
</dbReference>
<dbReference type="InterPro" id="IPR029058">
    <property type="entry name" value="AB_hydrolase_fold"/>
</dbReference>
<gene>
    <name evidence="5" type="ORF">NDI37_16120</name>
</gene>
<keyword evidence="3" id="KW-0443">Lipid metabolism</keyword>
<evidence type="ECO:0000259" key="4">
    <source>
        <dbReference type="Pfam" id="PF07176"/>
    </source>
</evidence>
<dbReference type="SUPFAM" id="SSF53474">
    <property type="entry name" value="alpha/beta-Hydrolases"/>
    <property type="match status" value="1"/>
</dbReference>
<sequence length="547" mass="59547">MQLRLRWLLSVISFIGTWAYSISGELNSVQAAQTVVVTKGSSTESIDIADLRKVAETGKVPPDLQRFARQLSPQQRSQILSALRAKFDLNVVGVSRLLDTEMGRTLASALASATQRRDNVGVLDVRSGLVLGARKPEGLSLLSFVEAYPRQTIYIDLDRAFRVVGNFNTSFWQTQAFMAAIAPQLAPRRPQLNLPFDPIKPGSASVQVLNLKLNDTQRRREIPVDVYWSEAASSAKPIVVLSHGLGSVRTDLRYLAEHLASYGYVVAALEHPGSNETHVRNALKGKNPLLSAQEFLDRPKDISFVIDELEKLNHSQLKGKLAPDRVLVIGYSLGGSTALSIAGGELQLTELKQRCKGNLISFSLGEGSQCFARELPEDRYQLRDPRVKAAIALNPTTSLLFGETGLASVAVPTLVEAGSADKTTPALTEQIIGFGKIPSPKWLVGFVGGTHLSVKDPSTTQDQAGQPNTFYTGGEVVGEKAIDIRNYTKAIALAMAAQLTDEAAKYAIFLTPEYAQLASTDAFPIRLVTEIPPEAQEVVNDFIQNQR</sequence>
<dbReference type="RefSeq" id="WP_190418034.1">
    <property type="nucleotide sequence ID" value="NZ_JAMPKK010000035.1"/>
</dbReference>
<keyword evidence="6" id="KW-1185">Reference proteome</keyword>
<protein>
    <submittedName>
        <fullName evidence="5">Alpha/beta hydrolase</fullName>
    </submittedName>
</protein>